<protein>
    <recommendedName>
        <fullName evidence="3">Transcriptional regulator</fullName>
    </recommendedName>
</protein>
<accession>V9VT19</accession>
<name>V9VT19_9RHOB</name>
<dbReference type="HOGENOM" id="CLU_147807_0_0_5"/>
<dbReference type="OrthoDB" id="6064795at2"/>
<evidence type="ECO:0000313" key="2">
    <source>
        <dbReference type="Proteomes" id="UP000018780"/>
    </source>
</evidence>
<sequence>MSDRLILAQDGWGDVLPDWVEVLVHECDQSSQNVVAAKLGLSPTIVSQAMRNRYAGKLVRIETAVRDVFMSAPVNCPALKTEIPSAACLAHRRRAEKWTHSSPFRVRMIRACRACPKFNKEPKE</sequence>
<evidence type="ECO:0000313" key="1">
    <source>
        <dbReference type="EMBL" id="AHD01173.1"/>
    </source>
</evidence>
<dbReference type="STRING" id="999552.METH_11215"/>
<reference evidence="1 2" key="1">
    <citation type="submission" date="2013-09" db="EMBL/GenBank/DDBJ databases">
        <authorList>
            <consortium name="DOE Joint Genome Institute"/>
            <person name="Klenk H.-P."/>
            <person name="Huntemann M."/>
            <person name="Han J."/>
            <person name="Chen A."/>
            <person name="Kyrpides N."/>
            <person name="Mavromatis K."/>
            <person name="Markowitz V."/>
            <person name="Palaniappan K."/>
            <person name="Ivanova N."/>
            <person name="Schaumberg A."/>
            <person name="Pati A."/>
            <person name="Liolios K."/>
            <person name="Nordberg H.P."/>
            <person name="Cantor M.N."/>
            <person name="Hua S.X."/>
            <person name="Woyke T."/>
        </authorList>
    </citation>
    <scope>NUCLEOTIDE SEQUENCE [LARGE SCALE GENOMIC DNA]</scope>
    <source>
        <strain evidence="1 2">DSM 14336</strain>
    </source>
</reference>
<proteinExistence type="predicted"/>
<gene>
    <name evidence="1" type="ORF">METH_11215</name>
</gene>
<dbReference type="KEGG" id="lmd:METH_11215"/>
<dbReference type="PATRIC" id="fig|999552.6.peg.2236"/>
<organism evidence="1 2">
    <name type="scientific">Leisingera methylohalidivorans DSM 14336</name>
    <dbReference type="NCBI Taxonomy" id="999552"/>
    <lineage>
        <taxon>Bacteria</taxon>
        <taxon>Pseudomonadati</taxon>
        <taxon>Pseudomonadota</taxon>
        <taxon>Alphaproteobacteria</taxon>
        <taxon>Rhodobacterales</taxon>
        <taxon>Roseobacteraceae</taxon>
        <taxon>Leisingera</taxon>
    </lineage>
</organism>
<dbReference type="EMBL" id="CP006773">
    <property type="protein sequence ID" value="AHD01173.1"/>
    <property type="molecule type" value="Genomic_DNA"/>
</dbReference>
<dbReference type="AlphaFoldDB" id="V9VT19"/>
<dbReference type="Proteomes" id="UP000018780">
    <property type="component" value="Chromosome"/>
</dbReference>
<dbReference type="RefSeq" id="WP_024090484.1">
    <property type="nucleotide sequence ID" value="NC_023135.1"/>
</dbReference>
<dbReference type="GO" id="GO:0003677">
    <property type="term" value="F:DNA binding"/>
    <property type="evidence" value="ECO:0007669"/>
    <property type="project" value="InterPro"/>
</dbReference>
<evidence type="ECO:0008006" key="3">
    <source>
        <dbReference type="Google" id="ProtNLM"/>
    </source>
</evidence>
<dbReference type="InterPro" id="IPR010982">
    <property type="entry name" value="Lambda_DNA-bd_dom_sf"/>
</dbReference>
<keyword evidence="2" id="KW-1185">Reference proteome</keyword>
<dbReference type="Gene3D" id="1.10.260.40">
    <property type="entry name" value="lambda repressor-like DNA-binding domains"/>
    <property type="match status" value="1"/>
</dbReference>